<dbReference type="GO" id="GO:0006511">
    <property type="term" value="P:ubiquitin-dependent protein catabolic process"/>
    <property type="evidence" value="ECO:0007669"/>
    <property type="project" value="TreeGrafter"/>
</dbReference>
<dbReference type="InterPro" id="IPR002893">
    <property type="entry name" value="Znf_MYND"/>
</dbReference>
<evidence type="ECO:0000256" key="3">
    <source>
        <dbReference type="ARBA" id="ARBA00022490"/>
    </source>
</evidence>
<evidence type="ECO:0000313" key="10">
    <source>
        <dbReference type="EMBL" id="EJU04581.1"/>
    </source>
</evidence>
<feature type="region of interest" description="Disordered" evidence="8">
    <location>
        <begin position="260"/>
        <end position="410"/>
    </location>
</feature>
<gene>
    <name evidence="10" type="ORF">DACRYDRAFT_98489</name>
</gene>
<dbReference type="EMBL" id="JH795857">
    <property type="protein sequence ID" value="EJU04581.1"/>
    <property type="molecule type" value="Genomic_DNA"/>
</dbReference>
<evidence type="ECO:0000256" key="2">
    <source>
        <dbReference type="ARBA" id="ARBA00010655"/>
    </source>
</evidence>
<dbReference type="RefSeq" id="XP_040631475.1">
    <property type="nucleotide sequence ID" value="XM_040777530.1"/>
</dbReference>
<evidence type="ECO:0000256" key="7">
    <source>
        <dbReference type="PROSITE-ProRule" id="PRU00134"/>
    </source>
</evidence>
<evidence type="ECO:0000256" key="5">
    <source>
        <dbReference type="ARBA" id="ARBA00022771"/>
    </source>
</evidence>
<keyword evidence="3" id="KW-0963">Cytoplasm</keyword>
<dbReference type="PANTHER" id="PTHR47442:SF1">
    <property type="entry name" value="MYND-TYPE ZINC FINGER PROTEIN MUB1"/>
    <property type="match status" value="1"/>
</dbReference>
<dbReference type="InterPro" id="IPR051664">
    <property type="entry name" value="MYND-type_zinc_finger"/>
</dbReference>
<dbReference type="GeneID" id="63692592"/>
<evidence type="ECO:0000256" key="6">
    <source>
        <dbReference type="ARBA" id="ARBA00022833"/>
    </source>
</evidence>
<feature type="domain" description="MYND-type" evidence="9">
    <location>
        <begin position="699"/>
        <end position="741"/>
    </location>
</feature>
<dbReference type="OMA" id="QDMQYWA"/>
<evidence type="ECO:0000313" key="11">
    <source>
        <dbReference type="Proteomes" id="UP000030653"/>
    </source>
</evidence>
<feature type="compositionally biased region" description="Polar residues" evidence="8">
    <location>
        <begin position="631"/>
        <end position="640"/>
    </location>
</feature>
<feature type="compositionally biased region" description="Basic and acidic residues" evidence="8">
    <location>
        <begin position="314"/>
        <end position="324"/>
    </location>
</feature>
<evidence type="ECO:0000256" key="1">
    <source>
        <dbReference type="ARBA" id="ARBA00004496"/>
    </source>
</evidence>
<accession>M5G2X3</accession>
<name>M5G2X3_DACPD</name>
<dbReference type="GO" id="GO:0005737">
    <property type="term" value="C:cytoplasm"/>
    <property type="evidence" value="ECO:0007669"/>
    <property type="project" value="UniProtKB-SubCell"/>
</dbReference>
<evidence type="ECO:0000256" key="8">
    <source>
        <dbReference type="SAM" id="MobiDB-lite"/>
    </source>
</evidence>
<proteinExistence type="inferred from homology"/>
<feature type="compositionally biased region" description="Acidic residues" evidence="8">
    <location>
        <begin position="387"/>
        <end position="401"/>
    </location>
</feature>
<dbReference type="Pfam" id="PF01753">
    <property type="entry name" value="zf-MYND"/>
    <property type="match status" value="1"/>
</dbReference>
<feature type="region of interest" description="Disordered" evidence="8">
    <location>
        <begin position="168"/>
        <end position="193"/>
    </location>
</feature>
<reference evidence="10 11" key="1">
    <citation type="journal article" date="2012" name="Science">
        <title>The Paleozoic origin of enzymatic lignin decomposition reconstructed from 31 fungal genomes.</title>
        <authorList>
            <person name="Floudas D."/>
            <person name="Binder M."/>
            <person name="Riley R."/>
            <person name="Barry K."/>
            <person name="Blanchette R.A."/>
            <person name="Henrissat B."/>
            <person name="Martinez A.T."/>
            <person name="Otillar R."/>
            <person name="Spatafora J.W."/>
            <person name="Yadav J.S."/>
            <person name="Aerts A."/>
            <person name="Benoit I."/>
            <person name="Boyd A."/>
            <person name="Carlson A."/>
            <person name="Copeland A."/>
            <person name="Coutinho P.M."/>
            <person name="de Vries R.P."/>
            <person name="Ferreira P."/>
            <person name="Findley K."/>
            <person name="Foster B."/>
            <person name="Gaskell J."/>
            <person name="Glotzer D."/>
            <person name="Gorecki P."/>
            <person name="Heitman J."/>
            <person name="Hesse C."/>
            <person name="Hori C."/>
            <person name="Igarashi K."/>
            <person name="Jurgens J.A."/>
            <person name="Kallen N."/>
            <person name="Kersten P."/>
            <person name="Kohler A."/>
            <person name="Kuees U."/>
            <person name="Kumar T.K.A."/>
            <person name="Kuo A."/>
            <person name="LaButti K."/>
            <person name="Larrondo L.F."/>
            <person name="Lindquist E."/>
            <person name="Ling A."/>
            <person name="Lombard V."/>
            <person name="Lucas S."/>
            <person name="Lundell T."/>
            <person name="Martin R."/>
            <person name="McLaughlin D.J."/>
            <person name="Morgenstern I."/>
            <person name="Morin E."/>
            <person name="Murat C."/>
            <person name="Nagy L.G."/>
            <person name="Nolan M."/>
            <person name="Ohm R.A."/>
            <person name="Patyshakuliyeva A."/>
            <person name="Rokas A."/>
            <person name="Ruiz-Duenas F.J."/>
            <person name="Sabat G."/>
            <person name="Salamov A."/>
            <person name="Samejima M."/>
            <person name="Schmutz J."/>
            <person name="Slot J.C."/>
            <person name="St John F."/>
            <person name="Stenlid J."/>
            <person name="Sun H."/>
            <person name="Sun S."/>
            <person name="Syed K."/>
            <person name="Tsang A."/>
            <person name="Wiebenga A."/>
            <person name="Young D."/>
            <person name="Pisabarro A."/>
            <person name="Eastwood D.C."/>
            <person name="Martin F."/>
            <person name="Cullen D."/>
            <person name="Grigoriev I.V."/>
            <person name="Hibbett D.S."/>
        </authorList>
    </citation>
    <scope>NUCLEOTIDE SEQUENCE [LARGE SCALE GENOMIC DNA]</scope>
    <source>
        <strain evidence="10 11">DJM-731 SS1</strain>
    </source>
</reference>
<feature type="compositionally biased region" description="Polar residues" evidence="8">
    <location>
        <begin position="338"/>
        <end position="348"/>
    </location>
</feature>
<keyword evidence="11" id="KW-1185">Reference proteome</keyword>
<dbReference type="SUPFAM" id="SSF144232">
    <property type="entry name" value="HIT/MYND zinc finger-like"/>
    <property type="match status" value="1"/>
</dbReference>
<dbReference type="Gene3D" id="6.10.140.2220">
    <property type="match status" value="1"/>
</dbReference>
<keyword evidence="5 7" id="KW-0863">Zinc-finger</keyword>
<dbReference type="GO" id="GO:0008270">
    <property type="term" value="F:zinc ion binding"/>
    <property type="evidence" value="ECO:0007669"/>
    <property type="project" value="UniProtKB-KW"/>
</dbReference>
<keyword evidence="6" id="KW-0862">Zinc</keyword>
<protein>
    <recommendedName>
        <fullName evidence="9">MYND-type domain-containing protein</fullName>
    </recommendedName>
</protein>
<dbReference type="PANTHER" id="PTHR47442">
    <property type="entry name" value="MYND-TYPE ZINC FINGER PROTEIN MUB1"/>
    <property type="match status" value="1"/>
</dbReference>
<dbReference type="HOGENOM" id="CLU_006990_1_0_1"/>
<feature type="compositionally biased region" description="Low complexity" evidence="8">
    <location>
        <begin position="822"/>
        <end position="842"/>
    </location>
</feature>
<evidence type="ECO:0000256" key="4">
    <source>
        <dbReference type="ARBA" id="ARBA00022723"/>
    </source>
</evidence>
<comment type="similarity">
    <text evidence="2">Belongs to the MUB1/samB family.</text>
</comment>
<feature type="compositionally biased region" description="Low complexity" evidence="8">
    <location>
        <begin position="326"/>
        <end position="337"/>
    </location>
</feature>
<feature type="region of interest" description="Disordered" evidence="8">
    <location>
        <begin position="570"/>
        <end position="640"/>
    </location>
</feature>
<evidence type="ECO:0000259" key="9">
    <source>
        <dbReference type="PROSITE" id="PS50865"/>
    </source>
</evidence>
<organism evidence="10 11">
    <name type="scientific">Dacryopinax primogenitus (strain DJM 731)</name>
    <name type="common">Brown rot fungus</name>
    <dbReference type="NCBI Taxonomy" id="1858805"/>
    <lineage>
        <taxon>Eukaryota</taxon>
        <taxon>Fungi</taxon>
        <taxon>Dikarya</taxon>
        <taxon>Basidiomycota</taxon>
        <taxon>Agaricomycotina</taxon>
        <taxon>Dacrymycetes</taxon>
        <taxon>Dacrymycetales</taxon>
        <taxon>Dacrymycetaceae</taxon>
        <taxon>Dacryopinax</taxon>
    </lineage>
</organism>
<feature type="region of interest" description="Disordered" evidence="8">
    <location>
        <begin position="810"/>
        <end position="846"/>
    </location>
</feature>
<feature type="compositionally biased region" description="Basic and acidic residues" evidence="8">
    <location>
        <begin position="179"/>
        <end position="193"/>
    </location>
</feature>
<sequence>MRESNFSFPSQNRACVCITSQLYDRRALDTNAALPLLNSLTHLTYLTSTSPRIREILTLDGGLERLVRVLRQYCANPVSPSPGLQIYHLVCSAVDIQERKPGQPILTAASGPNVDRAKTYQFSLAFQCVVNIGVRGSEIIRSRVVQAGMLDVVASVLETWLKSKGFALGPSPTGSGAPRETREQRQARRAARERELQARELRLAIQSHLIAGRTIHPAVLTIANQAPQQALLFSPSPSMNVNLPAVANMFHAAIVEEPTSAGSHSAMTSGDEAGSADADGDEEMVDSIPGRDEPIRPIPLIAGSRPPSMQLARPMHDPEPDSRPHSAASTETSAESTPVRSRTPTASVLVSGRDRSGTVVGRPTWDSIPSVSEQPEGRRRRSRRTEEEEDDNDAMDVESEAEPPTANSQHTRAVGIVDIGEEGMNMMLSPGMDIPGAGVAQGFVTLEPNDDLAMGAPPGAPGAHTPTPLITMPMTNDNVPRQWEDMTPRAAFLNLPNVRVQQRIFAQPPTNPLNRGGTVQRTLESLTNQSTINADGKPEPVKYRDDDVLIALQLLAYLSKYPHVRQAFYRPRDPYYPAPPTEEPKPQEGNEDVEVASTVDEPRRPRKVTPAKQSNGSKVTRPAVSGPPQPGESSNLPLRSSLSTTQNVFSLVERFTFRPSPSEPNLPALPKDIQYWAGVIMRNACRKDESRGGIRQCANMSCGRWEEFPREFAKCRRCRKAKYCGKECQSRAWAEGHRFWCNQRDDNNGEGSSTVPAGRTPGVQDGLATAPHALVPIPEPDAANRPVGAPFIAPTPTPTPAPTITIIPPPGVVGGPAGDSISASRAAQQQQGQQPPLQRAQGVPRGGVRIVNAGNLFRLG</sequence>
<comment type="subcellular location">
    <subcellularLocation>
        <location evidence="1">Cytoplasm</location>
    </subcellularLocation>
</comment>
<dbReference type="GO" id="GO:1990304">
    <property type="term" value="C:MUB1-RAD6-UBR2 ubiquitin ligase complex"/>
    <property type="evidence" value="ECO:0007669"/>
    <property type="project" value="TreeGrafter"/>
</dbReference>
<dbReference type="AlphaFoldDB" id="M5G2X3"/>
<dbReference type="GO" id="GO:0007163">
    <property type="term" value="P:establishment or maintenance of cell polarity"/>
    <property type="evidence" value="ECO:0007669"/>
    <property type="project" value="TreeGrafter"/>
</dbReference>
<dbReference type="PROSITE" id="PS50865">
    <property type="entry name" value="ZF_MYND_2"/>
    <property type="match status" value="1"/>
</dbReference>
<keyword evidence="4" id="KW-0479">Metal-binding</keyword>
<dbReference type="OrthoDB" id="5594178at2759"/>
<dbReference type="Proteomes" id="UP000030653">
    <property type="component" value="Unassembled WGS sequence"/>
</dbReference>